<sequence length="489" mass="55593">MGLDHLGKMRNTCIKCGVGNCDSYEKPDFETYPQLGKGCSNCGCAPAQHELGVVDGNNAAAEVPIANGAPTCKRSIEDMNDSNNCSNGQCSKQVRVETPRPSSSKFNKCGAKRKDTERLEKLRRLPALTFSEKVMEHIDTDITQVWHAIIREAYNFYEKFDIGNRFDYEIIGEKVFLKYPQIENYGGKPTAWGFFNTCLSTYVRHQRRSKGKGGEKTTPSTVVVDNWRCIEFVSSNRKLRSKPEVTDFSGVSVKISQMLKLYSEEPVDEMALLQLFIETYDHRSNSIWGGVCPARVFESYPMLASPTFIRREAERLYSKEDQLKMFSNCTAFVQAVKMTNKEQGIQDAFKKYFEAMNAKEEFVKFYNGDDDLFETPTPTWKSLPVIRASVCNNKVSLIKIFVGDFQIDIVNNLDEAFFLFVILIQSFYITFPTKYGQGLKILESFVTGSTPTDLGSDQQEHFQKMIAVLPNRETVEDESEHFTFDGEDD</sequence>
<gene>
    <name evidence="1" type="ORF">AFUS01_LOCUS34273</name>
</gene>
<evidence type="ECO:0000313" key="1">
    <source>
        <dbReference type="EMBL" id="CAG7824095.1"/>
    </source>
</evidence>
<reference evidence="1" key="1">
    <citation type="submission" date="2021-06" db="EMBL/GenBank/DDBJ databases">
        <authorList>
            <person name="Hodson N. C."/>
            <person name="Mongue J. A."/>
            <person name="Jaron S. K."/>
        </authorList>
    </citation>
    <scope>NUCLEOTIDE SEQUENCE</scope>
</reference>
<dbReference type="AlphaFoldDB" id="A0A8J2L2F0"/>
<name>A0A8J2L2F0_9HEXA</name>
<accession>A0A8J2L2F0</accession>
<protein>
    <submittedName>
        <fullName evidence="1">Uncharacterized protein</fullName>
    </submittedName>
</protein>
<keyword evidence="2" id="KW-1185">Reference proteome</keyword>
<comment type="caution">
    <text evidence="1">The sequence shown here is derived from an EMBL/GenBank/DDBJ whole genome shotgun (WGS) entry which is preliminary data.</text>
</comment>
<evidence type="ECO:0000313" key="2">
    <source>
        <dbReference type="Proteomes" id="UP000708208"/>
    </source>
</evidence>
<proteinExistence type="predicted"/>
<dbReference type="EMBL" id="CAJVCH010531670">
    <property type="protein sequence ID" value="CAG7824095.1"/>
    <property type="molecule type" value="Genomic_DNA"/>
</dbReference>
<dbReference type="Proteomes" id="UP000708208">
    <property type="component" value="Unassembled WGS sequence"/>
</dbReference>
<organism evidence="1 2">
    <name type="scientific">Allacma fusca</name>
    <dbReference type="NCBI Taxonomy" id="39272"/>
    <lineage>
        <taxon>Eukaryota</taxon>
        <taxon>Metazoa</taxon>
        <taxon>Ecdysozoa</taxon>
        <taxon>Arthropoda</taxon>
        <taxon>Hexapoda</taxon>
        <taxon>Collembola</taxon>
        <taxon>Symphypleona</taxon>
        <taxon>Sminthuridae</taxon>
        <taxon>Allacma</taxon>
    </lineage>
</organism>